<evidence type="ECO:0008006" key="5">
    <source>
        <dbReference type="Google" id="ProtNLM"/>
    </source>
</evidence>
<name>A0A1Q9HRW8_9VIBR</name>
<dbReference type="OrthoDB" id="6630204at2"/>
<organism evidence="2 4">
    <name type="scientific">Vibrio panuliri</name>
    <dbReference type="NCBI Taxonomy" id="1381081"/>
    <lineage>
        <taxon>Bacteria</taxon>
        <taxon>Pseudomonadati</taxon>
        <taxon>Pseudomonadota</taxon>
        <taxon>Gammaproteobacteria</taxon>
        <taxon>Vibrionales</taxon>
        <taxon>Vibrionaceae</taxon>
        <taxon>Vibrio</taxon>
    </lineage>
</organism>
<protein>
    <recommendedName>
        <fullName evidence="5">HMA domain-containing protein</fullName>
    </recommendedName>
</protein>
<keyword evidence="3" id="KW-1185">Reference proteome</keyword>
<sequence>MVIVCIGVYMNTYIHKTNQRVRVRSDYIKEHKNDVIALISQLEQIDAIVAVKHKHHAGSVAITFDPNELDADSVLEILESHGWLRSNPKPSFVENAVISGTKTFAKGMAGMALSRLVGPSVSRVIMSLG</sequence>
<dbReference type="EMBL" id="MJMH01000183">
    <property type="protein sequence ID" value="OLQ89643.1"/>
    <property type="molecule type" value="Genomic_DNA"/>
</dbReference>
<dbReference type="Proteomes" id="UP000186313">
    <property type="component" value="Unassembled WGS sequence"/>
</dbReference>
<evidence type="ECO:0000313" key="4">
    <source>
        <dbReference type="Proteomes" id="UP000186313"/>
    </source>
</evidence>
<evidence type="ECO:0000313" key="1">
    <source>
        <dbReference type="EMBL" id="OLQ89643.1"/>
    </source>
</evidence>
<evidence type="ECO:0000313" key="2">
    <source>
        <dbReference type="EMBL" id="OLQ93596.1"/>
    </source>
</evidence>
<gene>
    <name evidence="1" type="ORF">BIY20_11580</name>
    <name evidence="2" type="ORF">BIY22_01030</name>
</gene>
<comment type="caution">
    <text evidence="2">The sequence shown here is derived from an EMBL/GenBank/DDBJ whole genome shotgun (WGS) entry which is preliminary data.</text>
</comment>
<dbReference type="Proteomes" id="UP000186039">
    <property type="component" value="Unassembled WGS sequence"/>
</dbReference>
<evidence type="ECO:0000313" key="3">
    <source>
        <dbReference type="Proteomes" id="UP000186039"/>
    </source>
</evidence>
<proteinExistence type="predicted"/>
<dbReference type="STRING" id="1381081.BIY22_01030"/>
<dbReference type="AlphaFoldDB" id="A0A1Q9HRW8"/>
<accession>A0A1Q9HRW8</accession>
<dbReference type="EMBL" id="MJMJ01000001">
    <property type="protein sequence ID" value="OLQ93596.1"/>
    <property type="molecule type" value="Genomic_DNA"/>
</dbReference>
<reference evidence="3 4" key="1">
    <citation type="submission" date="2016-09" db="EMBL/GenBank/DDBJ databases">
        <title>Genomic Taxonomy of the Vibrionaceae.</title>
        <authorList>
            <person name="Gonzalez-Castillo A."/>
            <person name="Gomez-Gil B."/>
            <person name="Enciso-Ibarra K."/>
        </authorList>
    </citation>
    <scope>NUCLEOTIDE SEQUENCE [LARGE SCALE GENOMIC DNA]</scope>
    <source>
        <strain evidence="1 3">CAIM 1902</strain>
        <strain evidence="2 4">CAIM 703</strain>
    </source>
</reference>